<evidence type="ECO:0000259" key="2">
    <source>
        <dbReference type="Pfam" id="PF14258"/>
    </source>
</evidence>
<dbReference type="EMBL" id="BJMM01000061">
    <property type="protein sequence ID" value="GEB53726.1"/>
    <property type="molecule type" value="Genomic_DNA"/>
</dbReference>
<dbReference type="AlphaFoldDB" id="A0A4Y3R7L9"/>
<feature type="domain" description="DUF4350" evidence="2">
    <location>
        <begin position="51"/>
        <end position="232"/>
    </location>
</feature>
<feature type="transmembrane region" description="Helical" evidence="1">
    <location>
        <begin position="20"/>
        <end position="40"/>
    </location>
</feature>
<keyword evidence="1" id="KW-0812">Transmembrane</keyword>
<accession>A0A4Y3R7L9</accession>
<dbReference type="Proteomes" id="UP000319210">
    <property type="component" value="Unassembled WGS sequence"/>
</dbReference>
<evidence type="ECO:0000313" key="3">
    <source>
        <dbReference type="EMBL" id="GEB53726.1"/>
    </source>
</evidence>
<dbReference type="InterPro" id="IPR025646">
    <property type="entry name" value="DUF4350"/>
</dbReference>
<evidence type="ECO:0000313" key="4">
    <source>
        <dbReference type="Proteomes" id="UP000319210"/>
    </source>
</evidence>
<dbReference type="OrthoDB" id="5241668at2"/>
<gene>
    <name evidence="3" type="ORF">SCA03_62770</name>
</gene>
<comment type="caution">
    <text evidence="3">The sequence shown here is derived from an EMBL/GenBank/DDBJ whole genome shotgun (WGS) entry which is preliminary data.</text>
</comment>
<dbReference type="RefSeq" id="WP_141275780.1">
    <property type="nucleotide sequence ID" value="NZ_BJMM01000061.1"/>
</dbReference>
<keyword evidence="1" id="KW-1133">Transmembrane helix</keyword>
<dbReference type="Pfam" id="PF14258">
    <property type="entry name" value="DUF4350"/>
    <property type="match status" value="1"/>
</dbReference>
<protein>
    <recommendedName>
        <fullName evidence="2">DUF4350 domain-containing protein</fullName>
    </recommendedName>
</protein>
<evidence type="ECO:0000256" key="1">
    <source>
        <dbReference type="SAM" id="Phobius"/>
    </source>
</evidence>
<keyword evidence="4" id="KW-1185">Reference proteome</keyword>
<reference evidence="3 4" key="1">
    <citation type="submission" date="2019-06" db="EMBL/GenBank/DDBJ databases">
        <title>Whole genome shotgun sequence of Streptomyces cacaoi subsp. cacaoi NBRC 12748.</title>
        <authorList>
            <person name="Hosoyama A."/>
            <person name="Uohara A."/>
            <person name="Ohji S."/>
            <person name="Ichikawa N."/>
        </authorList>
    </citation>
    <scope>NUCLEOTIDE SEQUENCE [LARGE SCALE GENOMIC DNA]</scope>
    <source>
        <strain evidence="3 4">NBRC 12748</strain>
    </source>
</reference>
<organism evidence="3 4">
    <name type="scientific">Streptomyces cacaoi</name>
    <dbReference type="NCBI Taxonomy" id="1898"/>
    <lineage>
        <taxon>Bacteria</taxon>
        <taxon>Bacillati</taxon>
        <taxon>Actinomycetota</taxon>
        <taxon>Actinomycetes</taxon>
        <taxon>Kitasatosporales</taxon>
        <taxon>Streptomycetaceae</taxon>
        <taxon>Streptomyces</taxon>
    </lineage>
</organism>
<proteinExistence type="predicted"/>
<sequence length="418" mass="43884">MSAPPTTSVSPGAAHLWRRTRGLLIAAAVLAVAGIVITALRSGQHSGSLDPRSAAPQGTKALARLLDQHGVTTRVLTDPAELRAHADHRTTLLVPATEPLGKQDLKALRAAADQAGRTVVLGSGPEATAALAPGVRTTPSPLPVRQLTPACDFPAAQRAGSVSLGGFRYSTSRPHTDACYRDDGRATMLRVSGTTDGRASAQAETVLLGAPDPLYNKNLDKEGNASLSLQLLGRHPKVLWFLPSSTGSGSPEGEERSFLDLVPPGWTWGTLQLAVAAVLAAVWRARRLGPLVHEQLPSVVPAAETTEGRARLYRRADARGHAAEALRSATRTRLAPLLGVPPGQAHDEQLLLPALATRSPSRPGTEAPSTAGLRALLFGPAPRSDSELIDLADELDRLENTLLTDAPASPPTEKDRPS</sequence>
<keyword evidence="1" id="KW-0472">Membrane</keyword>
<name>A0A4Y3R7L9_STRCI</name>